<keyword evidence="2" id="KW-1185">Reference proteome</keyword>
<organism evidence="1 2">
    <name type="scientific">Ramlibacter agri</name>
    <dbReference type="NCBI Taxonomy" id="2728837"/>
    <lineage>
        <taxon>Bacteria</taxon>
        <taxon>Pseudomonadati</taxon>
        <taxon>Pseudomonadota</taxon>
        <taxon>Betaproteobacteria</taxon>
        <taxon>Burkholderiales</taxon>
        <taxon>Comamonadaceae</taxon>
        <taxon>Ramlibacter</taxon>
    </lineage>
</organism>
<dbReference type="Gene3D" id="3.30.870.10">
    <property type="entry name" value="Endonuclease Chain A"/>
    <property type="match status" value="1"/>
</dbReference>
<sequence>MLLAMINRSKYSGKGSRVALVRAMRALRGKVHFMLQEGRLAVPPGLDALPAMLDRFIVPVPYDEAGHSGKSWHPKVCIARYRPADPGLIKQGEPPYHWRLWLGSRNFTKDDSWDLALFLSSAVKGGSTVPGVREVTSRLAHKAAQSAAWAPLLDELDGVTWDVPRGVEIKGIKLHLQPDDSRRLPALPASPKSVLAVAPFLDVTSLKKLAESTGNADRSLVSIRPSLEDVARTTSKTLETFTNLYELAPVDEDALDIEDADSPGHDQDPEARGLHAKFLWARYEKTDVLYLGSPNLTARGWERNAEIHAHLEIKRGSPAATALAEGFEAFRQRCHRVEPGSLSKGPKPKTSEDVLEDMRKQLAATLALKQKFRADKAVLVVTHTPVVLKHGARMKIGRMSDARIPWPQAASEVILPVVEIEKESELLHIELTLQGNSLHWLQSAPFEGGLPDARDDALATSYLGLSGLLDLFADELELHGLPEVDREPWDHLPSEKDRQRGKSRMLGFSVESVLAAWRRAGKAGPEVIQRATKVLDLAAAYDGASTADRAAVRQLKSLLKSWSAVQSALGGSQA</sequence>
<reference evidence="1 2" key="1">
    <citation type="submission" date="2020-04" db="EMBL/GenBank/DDBJ databases">
        <title>Ramlibacter sp. G-1-2-2 isolated from soil.</title>
        <authorList>
            <person name="Dahal R.H."/>
        </authorList>
    </citation>
    <scope>NUCLEOTIDE SEQUENCE [LARGE SCALE GENOMIC DNA]</scope>
    <source>
        <strain evidence="1 2">G-1-2-2</strain>
    </source>
</reference>
<accession>A0A848HJX1</accession>
<evidence type="ECO:0008006" key="3">
    <source>
        <dbReference type="Google" id="ProtNLM"/>
    </source>
</evidence>
<evidence type="ECO:0000313" key="1">
    <source>
        <dbReference type="EMBL" id="NML48038.1"/>
    </source>
</evidence>
<name>A0A848HJX1_9BURK</name>
<dbReference type="EMBL" id="JABBFX010000004">
    <property type="protein sequence ID" value="NML48038.1"/>
    <property type="molecule type" value="Genomic_DNA"/>
</dbReference>
<dbReference type="AlphaFoldDB" id="A0A848HJX1"/>
<dbReference type="Proteomes" id="UP000541185">
    <property type="component" value="Unassembled WGS sequence"/>
</dbReference>
<evidence type="ECO:0000313" key="2">
    <source>
        <dbReference type="Proteomes" id="UP000541185"/>
    </source>
</evidence>
<proteinExistence type="predicted"/>
<protein>
    <recommendedName>
        <fullName evidence="3">PLD phosphodiesterase domain-containing protein</fullName>
    </recommendedName>
</protein>
<comment type="caution">
    <text evidence="1">The sequence shown here is derived from an EMBL/GenBank/DDBJ whole genome shotgun (WGS) entry which is preliminary data.</text>
</comment>
<gene>
    <name evidence="1" type="ORF">HHL11_30095</name>
</gene>